<dbReference type="Pfam" id="PF20700">
    <property type="entry name" value="Mutator"/>
    <property type="match status" value="1"/>
</dbReference>
<evidence type="ECO:0000313" key="5">
    <source>
        <dbReference type="EMBL" id="GBM40344.1"/>
    </source>
</evidence>
<gene>
    <name evidence="5" type="ORF">AVEN_23902_1</name>
</gene>
<dbReference type="InterPro" id="IPR049012">
    <property type="entry name" value="Mutator_transp_dom"/>
</dbReference>
<comment type="caution">
    <text evidence="5">The sequence shown here is derived from an EMBL/GenBank/DDBJ whole genome shotgun (WGS) entry which is preliminary data.</text>
</comment>
<dbReference type="Proteomes" id="UP000499080">
    <property type="component" value="Unassembled WGS sequence"/>
</dbReference>
<keyword evidence="6" id="KW-1185">Reference proteome</keyword>
<feature type="coiled-coil region" evidence="1">
    <location>
        <begin position="158"/>
        <end position="185"/>
    </location>
</feature>
<evidence type="ECO:0000256" key="2">
    <source>
        <dbReference type="SAM" id="MobiDB-lite"/>
    </source>
</evidence>
<evidence type="ECO:0000313" key="6">
    <source>
        <dbReference type="Proteomes" id="UP000499080"/>
    </source>
</evidence>
<keyword evidence="1" id="KW-0175">Coiled coil</keyword>
<keyword evidence="3" id="KW-0472">Membrane</keyword>
<keyword evidence="3" id="KW-1133">Transmembrane helix</keyword>
<dbReference type="EMBL" id="BGPR01000926">
    <property type="protein sequence ID" value="GBM40344.1"/>
    <property type="molecule type" value="Genomic_DNA"/>
</dbReference>
<evidence type="ECO:0000259" key="4">
    <source>
        <dbReference type="Pfam" id="PF20700"/>
    </source>
</evidence>
<sequence length="546" mass="61655">MPKARSKKFKKRSFHGNRHRNSVPKNNVSAASATKLNTLESSDGLEYDFQELKGNRIIDIQTLLGVFSILSCPKCFATGLKLTEDSKEGLCSNFAIVCKCGFMAGFTSTPKENKKCSLNTLLVFGLRLMGRGFSAGMKLLCILNLPYVCKKTFRIHELKLLEEVKYSCEENMEAASKEVQNLKKTTTCGVSVDGTWQRRGHMSLNGCVSVISIDTGKILDLEVMTQYCKMCEMNIKCVHECSNYKGSSGNMKSVGAFRIFERSVMKRELQYTEYCGDGDSKAFLKVKDIYGEDTVTKLECIGHVQKRVGSRLRKLKKKTKGLGGKGKLTDKFIDKLQNYYGIAIRSNAGSIEKMQSAVIAAFFHCCSSNRNLMHGQCPDGKDSWCRYKRALSDKRQYLKKSPGLPNSVMKVIKATYLELCDKNLLKKCLHGMTQNNNESFNNVLWTILPKETFVQQKNLFLGSYIAVLLFNSGYLGLLPIFNYLKIPIVPLTLKKYMGIDKERVMKSKRQSLPSTKLSRKKQKAKKKSKLVKNEVKEGLTYKYGEF</sequence>
<name>A0A4Y2FL47_ARAVE</name>
<dbReference type="PANTHER" id="PTHR33309:SF3">
    <property type="entry name" value="CCHC-TYPE DOMAIN-CONTAINING PROTEIN"/>
    <property type="match status" value="1"/>
</dbReference>
<reference evidence="5 6" key="1">
    <citation type="journal article" date="2019" name="Sci. Rep.">
        <title>Orb-weaving spider Araneus ventricosus genome elucidates the spidroin gene catalogue.</title>
        <authorList>
            <person name="Kono N."/>
            <person name="Nakamura H."/>
            <person name="Ohtoshi R."/>
            <person name="Moran D.A.P."/>
            <person name="Shinohara A."/>
            <person name="Yoshida Y."/>
            <person name="Fujiwara M."/>
            <person name="Mori M."/>
            <person name="Tomita M."/>
            <person name="Arakawa K."/>
        </authorList>
    </citation>
    <scope>NUCLEOTIDE SEQUENCE [LARGE SCALE GENOMIC DNA]</scope>
</reference>
<evidence type="ECO:0000256" key="3">
    <source>
        <dbReference type="SAM" id="Phobius"/>
    </source>
</evidence>
<dbReference type="AlphaFoldDB" id="A0A4Y2FL47"/>
<evidence type="ECO:0000256" key="1">
    <source>
        <dbReference type="SAM" id="Coils"/>
    </source>
</evidence>
<proteinExistence type="predicted"/>
<feature type="transmembrane region" description="Helical" evidence="3">
    <location>
        <begin position="459"/>
        <end position="484"/>
    </location>
</feature>
<feature type="domain" description="Mutator-like transposase" evidence="4">
    <location>
        <begin position="54"/>
        <end position="385"/>
    </location>
</feature>
<feature type="compositionally biased region" description="Basic residues" evidence="2">
    <location>
        <begin position="517"/>
        <end position="529"/>
    </location>
</feature>
<feature type="region of interest" description="Disordered" evidence="2">
    <location>
        <begin position="507"/>
        <end position="529"/>
    </location>
</feature>
<dbReference type="OrthoDB" id="10060618at2759"/>
<dbReference type="PANTHER" id="PTHR33309">
    <property type="entry name" value="KERATIN, ULTRA HIGH-SULFUR MATRIX PROTEIN-LIKE"/>
    <property type="match status" value="1"/>
</dbReference>
<feature type="compositionally biased region" description="Basic residues" evidence="2">
    <location>
        <begin position="1"/>
        <end position="22"/>
    </location>
</feature>
<protein>
    <recommendedName>
        <fullName evidence="4">Mutator-like transposase domain-containing protein</fullName>
    </recommendedName>
</protein>
<keyword evidence="3" id="KW-0812">Transmembrane</keyword>
<feature type="region of interest" description="Disordered" evidence="2">
    <location>
        <begin position="1"/>
        <end position="28"/>
    </location>
</feature>
<organism evidence="5 6">
    <name type="scientific">Araneus ventricosus</name>
    <name type="common">Orbweaver spider</name>
    <name type="synonym">Epeira ventricosa</name>
    <dbReference type="NCBI Taxonomy" id="182803"/>
    <lineage>
        <taxon>Eukaryota</taxon>
        <taxon>Metazoa</taxon>
        <taxon>Ecdysozoa</taxon>
        <taxon>Arthropoda</taxon>
        <taxon>Chelicerata</taxon>
        <taxon>Arachnida</taxon>
        <taxon>Araneae</taxon>
        <taxon>Araneomorphae</taxon>
        <taxon>Entelegynae</taxon>
        <taxon>Araneoidea</taxon>
        <taxon>Araneidae</taxon>
        <taxon>Araneus</taxon>
    </lineage>
</organism>
<accession>A0A4Y2FL47</accession>